<evidence type="ECO:0000313" key="3">
    <source>
        <dbReference type="Proteomes" id="UP000189935"/>
    </source>
</evidence>
<keyword evidence="1" id="KW-0732">Signal</keyword>
<feature type="signal peptide" evidence="1">
    <location>
        <begin position="1"/>
        <end position="31"/>
    </location>
</feature>
<dbReference type="OrthoDB" id="8255191at2"/>
<accession>A0A1M7CP30</accession>
<dbReference type="AlphaFoldDB" id="A0A1M7CP30"/>
<evidence type="ECO:0000313" key="2">
    <source>
        <dbReference type="EMBL" id="SHL68893.1"/>
    </source>
</evidence>
<dbReference type="RefSeq" id="WP_079543717.1">
    <property type="nucleotide sequence ID" value="NZ_LT670844.1"/>
</dbReference>
<proteinExistence type="predicted"/>
<protein>
    <submittedName>
        <fullName evidence="2">Uncharacterized protein</fullName>
    </submittedName>
</protein>
<feature type="chain" id="PRO_5012703364" evidence="1">
    <location>
        <begin position="32"/>
        <end position="69"/>
    </location>
</feature>
<name>A0A1M7CP30_9BRAD</name>
<evidence type="ECO:0000256" key="1">
    <source>
        <dbReference type="SAM" id="SignalP"/>
    </source>
</evidence>
<gene>
    <name evidence="2" type="ORF">SAMN05444159_6552</name>
</gene>
<reference evidence="2 3" key="1">
    <citation type="submission" date="2016-11" db="EMBL/GenBank/DDBJ databases">
        <authorList>
            <person name="Jaros S."/>
            <person name="Januszkiewicz K."/>
            <person name="Wedrychowicz H."/>
        </authorList>
    </citation>
    <scope>NUCLEOTIDE SEQUENCE [LARGE SCALE GENOMIC DNA]</scope>
    <source>
        <strain evidence="2 3">GAS499</strain>
    </source>
</reference>
<dbReference type="Proteomes" id="UP000189935">
    <property type="component" value="Chromosome I"/>
</dbReference>
<organism evidence="2 3">
    <name type="scientific">Bradyrhizobium lablabi</name>
    <dbReference type="NCBI Taxonomy" id="722472"/>
    <lineage>
        <taxon>Bacteria</taxon>
        <taxon>Pseudomonadati</taxon>
        <taxon>Pseudomonadota</taxon>
        <taxon>Alphaproteobacteria</taxon>
        <taxon>Hyphomicrobiales</taxon>
        <taxon>Nitrobacteraceae</taxon>
        <taxon>Bradyrhizobium</taxon>
    </lineage>
</organism>
<sequence length="69" mass="7436">MKRLMIPAFAAVALFAAVTAMLWSHSTKLSAGTAAMPSLQELHTVAGVKKLPNQEIEDQSLIFPSIAKR</sequence>
<dbReference type="EMBL" id="LT670844">
    <property type="protein sequence ID" value="SHL68893.1"/>
    <property type="molecule type" value="Genomic_DNA"/>
</dbReference>